<feature type="region of interest" description="Disordered" evidence="1">
    <location>
        <begin position="21"/>
        <end position="79"/>
    </location>
</feature>
<reference evidence="2" key="1">
    <citation type="journal article" date="2016" name="Biosci. Biotechnol. Biochem.">
        <title>Bioconversion of AHX to AOH by resting cells of Burkholderia contaminans CH-1.</title>
        <authorList>
            <person name="Choi J.H."/>
            <person name="Kikuchi A."/>
            <person name="Pumkaeo P."/>
            <person name="Hirai H."/>
            <person name="Tokuyama S."/>
            <person name="Kawagishi H."/>
        </authorList>
    </citation>
    <scope>NUCLEOTIDE SEQUENCE</scope>
    <source>
        <strain evidence="2">CH-1</strain>
    </source>
</reference>
<evidence type="ECO:0000313" key="2">
    <source>
        <dbReference type="EMBL" id="BBA42445.1"/>
    </source>
</evidence>
<proteinExistence type="predicted"/>
<dbReference type="AlphaFoldDB" id="A0A250LCY9"/>
<sequence>MGWTDVDESREVATWGERKAVIIPGSRSPQTGQSVARVHRDGATGRAASVTPAGQPRAGAAAGGRGAAARSVLARRRFP</sequence>
<evidence type="ECO:0000256" key="1">
    <source>
        <dbReference type="SAM" id="MobiDB-lite"/>
    </source>
</evidence>
<accession>A0A250LCY9</accession>
<name>A0A250LCY9_9BURK</name>
<gene>
    <name evidence="2" type="ORF">BCCH1_49200</name>
</gene>
<dbReference type="EMBL" id="AP018358">
    <property type="protein sequence ID" value="BBA42445.1"/>
    <property type="molecule type" value="Genomic_DNA"/>
</dbReference>
<organism evidence="2">
    <name type="scientific">Burkholderia contaminans</name>
    <dbReference type="NCBI Taxonomy" id="488447"/>
    <lineage>
        <taxon>Bacteria</taxon>
        <taxon>Pseudomonadati</taxon>
        <taxon>Pseudomonadota</taxon>
        <taxon>Betaproteobacteria</taxon>
        <taxon>Burkholderiales</taxon>
        <taxon>Burkholderiaceae</taxon>
        <taxon>Burkholderia</taxon>
        <taxon>Burkholderia cepacia complex</taxon>
    </lineage>
</organism>
<protein>
    <submittedName>
        <fullName evidence="2">Uncharacterized protein</fullName>
    </submittedName>
</protein>
<reference evidence="2" key="2">
    <citation type="journal article" date="2017" name="Genome Announc.">
        <title>High-Quality Draft Genome Sequence of Burkholderia contaminans CH-1, a Gram-Negative Bacterium That Metabolizes 2-Azahypoxanthine, a Plant Growth-Regulating Compound.</title>
        <authorList>
            <person name="Choi J.-H."/>
            <person name="Sugiura H."/>
            <person name="Moriuchi R."/>
            <person name="Kawagishi H."/>
            <person name="Dohra H."/>
        </authorList>
    </citation>
    <scope>NUCLEOTIDE SEQUENCE</scope>
    <source>
        <strain evidence="2">CH-1</strain>
    </source>
</reference>